<evidence type="ECO:0000313" key="4">
    <source>
        <dbReference type="Proteomes" id="UP000282140"/>
    </source>
</evidence>
<keyword evidence="1" id="KW-0472">Membrane</keyword>
<evidence type="ECO:0000313" key="2">
    <source>
        <dbReference type="EMBL" id="RLU05623.1"/>
    </source>
</evidence>
<protein>
    <recommendedName>
        <fullName evidence="6">EpsG family protein</fullName>
    </recommendedName>
</protein>
<name>A0A3L8D0G8_9PSED</name>
<dbReference type="InterPro" id="IPR049458">
    <property type="entry name" value="EpsG-like"/>
</dbReference>
<dbReference type="EMBL" id="PEGA01000004">
    <property type="protein sequence ID" value="RLU13634.1"/>
    <property type="molecule type" value="Genomic_DNA"/>
</dbReference>
<feature type="transmembrane region" description="Helical" evidence="1">
    <location>
        <begin position="35"/>
        <end position="54"/>
    </location>
</feature>
<sequence>MMSFSLYGTAFSLMSAFLFFFVFVRIFAPSDRYSGVLRVVEIFVVLLTIGIVSFDIANRPIDMEGDTAVYIGLYNDMSLGLENPFQRLELGFIGGIDLFTSMGLDYTYFFYAITFVFLWSYYLLIRKVFGYRSSWTLLVFGLVLFYPFFFSLTANIIRQGLAMSIINFALILSINGKWKKGGIVTIIAALFHKSSVVFLPFFVLRKLILKVSIYILILLWVCVSLASYFKIFALMVSVAFEYLSNYGVAINYSDSENIAYITGFRWDFWLFSSLAVILLMFLKLLGCIKRSEVYIFYITAYLACFHIAMFDVAYNDRFGIYAWIYYPISISYVLRAVYLNLTKRPLS</sequence>
<keyword evidence="1" id="KW-0812">Transmembrane</keyword>
<feature type="transmembrane region" description="Helical" evidence="1">
    <location>
        <begin position="137"/>
        <end position="161"/>
    </location>
</feature>
<feature type="transmembrane region" description="Helical" evidence="1">
    <location>
        <begin position="181"/>
        <end position="204"/>
    </location>
</feature>
<evidence type="ECO:0000313" key="5">
    <source>
        <dbReference type="Proteomes" id="UP000282672"/>
    </source>
</evidence>
<feature type="transmembrane region" description="Helical" evidence="1">
    <location>
        <begin position="294"/>
        <end position="314"/>
    </location>
</feature>
<dbReference type="Proteomes" id="UP000282140">
    <property type="component" value="Unassembled WGS sequence"/>
</dbReference>
<feature type="transmembrane region" description="Helical" evidence="1">
    <location>
        <begin position="320"/>
        <end position="341"/>
    </location>
</feature>
<gene>
    <name evidence="3" type="ORF">CS076_06015</name>
    <name evidence="2" type="ORF">CS078_23535</name>
</gene>
<evidence type="ECO:0000256" key="1">
    <source>
        <dbReference type="SAM" id="Phobius"/>
    </source>
</evidence>
<comment type="caution">
    <text evidence="3">The sequence shown here is derived from an EMBL/GenBank/DDBJ whole genome shotgun (WGS) entry which is preliminary data.</text>
</comment>
<feature type="transmembrane region" description="Helical" evidence="1">
    <location>
        <begin position="211"/>
        <end position="238"/>
    </location>
</feature>
<proteinExistence type="predicted"/>
<keyword evidence="4" id="KW-1185">Reference proteome</keyword>
<dbReference type="AlphaFoldDB" id="A0A3L8D0G8"/>
<feature type="transmembrane region" description="Helical" evidence="1">
    <location>
        <begin position="6"/>
        <end position="28"/>
    </location>
</feature>
<evidence type="ECO:0008006" key="6">
    <source>
        <dbReference type="Google" id="ProtNLM"/>
    </source>
</evidence>
<evidence type="ECO:0000313" key="3">
    <source>
        <dbReference type="EMBL" id="RLU13634.1"/>
    </source>
</evidence>
<dbReference type="Pfam" id="PF14897">
    <property type="entry name" value="EpsG"/>
    <property type="match status" value="1"/>
</dbReference>
<dbReference type="Proteomes" id="UP000282672">
    <property type="component" value="Unassembled WGS sequence"/>
</dbReference>
<dbReference type="EMBL" id="PEGB01000019">
    <property type="protein sequence ID" value="RLU05623.1"/>
    <property type="molecule type" value="Genomic_DNA"/>
</dbReference>
<accession>A0A3L8D0G8</accession>
<organism evidence="3 5">
    <name type="scientific">Pseudomonas prosekii</name>
    <dbReference type="NCBI Taxonomy" id="1148509"/>
    <lineage>
        <taxon>Bacteria</taxon>
        <taxon>Pseudomonadati</taxon>
        <taxon>Pseudomonadota</taxon>
        <taxon>Gammaproteobacteria</taxon>
        <taxon>Pseudomonadales</taxon>
        <taxon>Pseudomonadaceae</taxon>
        <taxon>Pseudomonas</taxon>
    </lineage>
</organism>
<feature type="transmembrane region" description="Helical" evidence="1">
    <location>
        <begin position="258"/>
        <end position="282"/>
    </location>
</feature>
<feature type="transmembrane region" description="Helical" evidence="1">
    <location>
        <begin position="108"/>
        <end position="125"/>
    </location>
</feature>
<reference evidence="4 5" key="1">
    <citation type="journal article" date="2018" name="Front. Microbiol.">
        <title>Discovery of Phloeophagus Beetles as a Source of Pseudomonas Strains That Produce Potentially New Bioactive Substances and Description of Pseudomonas bohemica sp. nov.</title>
        <authorList>
            <person name="Saati-Santamaria Z."/>
            <person name="Lopez-Mondejar R."/>
            <person name="Jimenez-Gomez A."/>
            <person name="Diez-Mendez A."/>
            <person name="Vetrovsky T."/>
            <person name="Igual J.M."/>
            <person name="Velazquez E."/>
            <person name="Kolarik M."/>
            <person name="Rivas R."/>
            <person name="Garcia-Fraile P."/>
        </authorList>
    </citation>
    <scope>NUCLEOTIDE SEQUENCE [LARGE SCALE GENOMIC DNA]</scope>
    <source>
        <strain evidence="3 5">A2-NA12</strain>
        <strain evidence="2 4">A2-NA13</strain>
    </source>
</reference>
<keyword evidence="1" id="KW-1133">Transmembrane helix</keyword>